<reference evidence="5" key="1">
    <citation type="submission" date="2017-04" db="EMBL/GenBank/DDBJ databases">
        <title>Finegoldia magna isolated from orthopedic joint implant-associated infections.</title>
        <authorList>
            <person name="Bjorklund S."/>
            <person name="Bruggemann H."/>
            <person name="Jensen A."/>
            <person name="Hellmark B."/>
            <person name="Soderquist B."/>
        </authorList>
    </citation>
    <scope>NUCLEOTIDE SEQUENCE [LARGE SCALE GENOMIC DNA]</scope>
    <source>
        <strain evidence="5">08T492</strain>
    </source>
</reference>
<organism evidence="4 5">
    <name type="scientific">Finegoldia magna</name>
    <name type="common">Peptostreptococcus magnus</name>
    <dbReference type="NCBI Taxonomy" id="1260"/>
    <lineage>
        <taxon>Bacteria</taxon>
        <taxon>Bacillati</taxon>
        <taxon>Bacillota</taxon>
        <taxon>Tissierellia</taxon>
        <taxon>Tissierellales</taxon>
        <taxon>Peptoniphilaceae</taxon>
        <taxon>Finegoldia</taxon>
    </lineage>
</organism>
<dbReference type="GO" id="GO:0006302">
    <property type="term" value="P:double-strand break repair"/>
    <property type="evidence" value="ECO:0007669"/>
    <property type="project" value="InterPro"/>
</dbReference>
<dbReference type="GO" id="GO:0004527">
    <property type="term" value="F:exonuclease activity"/>
    <property type="evidence" value="ECO:0007669"/>
    <property type="project" value="UniProtKB-KW"/>
</dbReference>
<name>A0A133MXU7_FINMA</name>
<proteinExistence type="inferred from homology"/>
<dbReference type="Pfam" id="PF13476">
    <property type="entry name" value="AAA_23"/>
    <property type="match status" value="1"/>
</dbReference>
<dbReference type="AlphaFoldDB" id="A0A133MXU7"/>
<dbReference type="InterPro" id="IPR038729">
    <property type="entry name" value="Rad50/SbcC_AAA"/>
</dbReference>
<keyword evidence="4" id="KW-0269">Exonuclease</keyword>
<dbReference type="Gene3D" id="3.40.50.300">
    <property type="entry name" value="P-loop containing nucleotide triphosphate hydrolases"/>
    <property type="match status" value="1"/>
</dbReference>
<keyword evidence="4" id="KW-0378">Hydrolase</keyword>
<accession>A0A133MXU7</accession>
<protein>
    <recommendedName>
        <fullName evidence="3">Nuclease SbcCD subunit C</fullName>
    </recommendedName>
</protein>
<evidence type="ECO:0000313" key="5">
    <source>
        <dbReference type="Proteomes" id="UP000215361"/>
    </source>
</evidence>
<dbReference type="SUPFAM" id="SSF52540">
    <property type="entry name" value="P-loop containing nucleoside triphosphate hydrolases"/>
    <property type="match status" value="1"/>
</dbReference>
<evidence type="ECO:0000256" key="2">
    <source>
        <dbReference type="ARBA" id="ARBA00011322"/>
    </source>
</evidence>
<gene>
    <name evidence="4" type="ORF">B9N56_03660</name>
</gene>
<evidence type="ECO:0000256" key="3">
    <source>
        <dbReference type="ARBA" id="ARBA00013368"/>
    </source>
</evidence>
<dbReference type="Proteomes" id="UP000215361">
    <property type="component" value="Unassembled WGS sequence"/>
</dbReference>
<sequence>MYITDIYLTNFQSYEQGHFELSEKVNLITGASDSGKTALIRALSWVLFNDYTTDLLIRNGYNNVEVKIVFNNGNFILRGRKGNTNYYHIKNNVDNEDIKEYVNFGREIPTEIQDDFLFKKVNLLNEQYNILIASQLENSFLLSETDSTKANAIGKLVNVDILDNASRNVSREIKTTKNELNFKKSFIKEKEKSLNNYNHLNEDKIKIDKLKSLYNNLEINSKNLNLLKTLSDQVSELNSRIKNGYKYLDNYKGLDLCFKTLHNTQNNILFLSKLTEINDNYQQILKGIEFNNISLKNLKNTDLISEIIDNLDKNLTLVRFMNPLYNRINYVNNSYYNLKIKLNKLKNVAVSDEILFNTQKYIQVLSNLSNLNKNYYEVNLEISNNKKILNNLYTSIISKITDRIEENKEKYIQLNNLNISYQNVNRLISDKNFNLNKLKSINCLPNMIFNINKSYELLTKLEIIKNTLDKQQEISQQKSRELNQSNILIDELIKEYKDNLYKEKTCPFCLSEIDDNHVDQIIKELRK</sequence>
<evidence type="ECO:0000256" key="1">
    <source>
        <dbReference type="ARBA" id="ARBA00006930"/>
    </source>
</evidence>
<keyword evidence="4" id="KW-0540">Nuclease</keyword>
<comment type="caution">
    <text evidence="4">The sequence shown here is derived from an EMBL/GenBank/DDBJ whole genome shotgun (WGS) entry which is preliminary data.</text>
</comment>
<dbReference type="RefSeq" id="WP_002838134.1">
    <property type="nucleotide sequence ID" value="NZ_CAMPWK010000001.1"/>
</dbReference>
<dbReference type="EMBL" id="NDYI01000010">
    <property type="protein sequence ID" value="OXZ38502.1"/>
    <property type="molecule type" value="Genomic_DNA"/>
</dbReference>
<comment type="similarity">
    <text evidence="1">Belongs to the SMC family. SbcC subfamily.</text>
</comment>
<dbReference type="PANTHER" id="PTHR32114:SF2">
    <property type="entry name" value="ABC TRANSPORTER ABCH.3"/>
    <property type="match status" value="1"/>
</dbReference>
<comment type="subunit">
    <text evidence="2">Heterodimer of SbcC and SbcD.</text>
</comment>
<dbReference type="InterPro" id="IPR027417">
    <property type="entry name" value="P-loop_NTPase"/>
</dbReference>
<dbReference type="PANTHER" id="PTHR32114">
    <property type="entry name" value="ABC TRANSPORTER ABCH.3"/>
    <property type="match status" value="1"/>
</dbReference>
<dbReference type="GO" id="GO:0016887">
    <property type="term" value="F:ATP hydrolysis activity"/>
    <property type="evidence" value="ECO:0007669"/>
    <property type="project" value="InterPro"/>
</dbReference>
<evidence type="ECO:0000313" key="4">
    <source>
        <dbReference type="EMBL" id="OXZ38502.1"/>
    </source>
</evidence>